<organism evidence="7 8">
    <name type="scientific">Devosia nitrariae</name>
    <dbReference type="NCBI Taxonomy" id="2071872"/>
    <lineage>
        <taxon>Bacteria</taxon>
        <taxon>Pseudomonadati</taxon>
        <taxon>Pseudomonadota</taxon>
        <taxon>Alphaproteobacteria</taxon>
        <taxon>Hyphomicrobiales</taxon>
        <taxon>Devosiaceae</taxon>
        <taxon>Devosia</taxon>
    </lineage>
</organism>
<dbReference type="InterPro" id="IPR036909">
    <property type="entry name" value="Cyt_c-like_dom_sf"/>
</dbReference>
<keyword evidence="3 4" id="KW-0408">Iron</keyword>
<evidence type="ECO:0000259" key="6">
    <source>
        <dbReference type="PROSITE" id="PS51007"/>
    </source>
</evidence>
<feature type="chain" id="PRO_5047165996" description="Cytochrome c domain-containing protein" evidence="5">
    <location>
        <begin position="24"/>
        <end position="147"/>
    </location>
</feature>
<feature type="signal peptide" evidence="5">
    <location>
        <begin position="1"/>
        <end position="23"/>
    </location>
</feature>
<evidence type="ECO:0000313" key="7">
    <source>
        <dbReference type="EMBL" id="GLQ56114.1"/>
    </source>
</evidence>
<sequence length="147" mass="15832">MLKSFAGAALAAVLITMPVTVAAQEEQSIWEGVYTQEQAARGEKVNSGVCAKCHGLRGDGANEPDQPGGPAIARYSFLRKWDGTSLAALFTYVKTEMPPDNPASRSDQDYIDVIAHMLALSGAPTGETELPTDIETLDYIFIEQKPE</sequence>
<keyword evidence="5" id="KW-0732">Signal</keyword>
<feature type="domain" description="Cytochrome c" evidence="6">
    <location>
        <begin position="37"/>
        <end position="121"/>
    </location>
</feature>
<gene>
    <name evidence="7" type="ORF">GCM10010862_33730</name>
</gene>
<keyword evidence="2 4" id="KW-0479">Metal-binding</keyword>
<evidence type="ECO:0000256" key="2">
    <source>
        <dbReference type="ARBA" id="ARBA00022723"/>
    </source>
</evidence>
<dbReference type="Proteomes" id="UP001156691">
    <property type="component" value="Unassembled WGS sequence"/>
</dbReference>
<dbReference type="RefSeq" id="WP_284341533.1">
    <property type="nucleotide sequence ID" value="NZ_BSNS01000018.1"/>
</dbReference>
<comment type="caution">
    <text evidence="7">The sequence shown here is derived from an EMBL/GenBank/DDBJ whole genome shotgun (WGS) entry which is preliminary data.</text>
</comment>
<evidence type="ECO:0000256" key="5">
    <source>
        <dbReference type="SAM" id="SignalP"/>
    </source>
</evidence>
<name>A0ABQ5W8J4_9HYPH</name>
<evidence type="ECO:0000256" key="1">
    <source>
        <dbReference type="ARBA" id="ARBA00022617"/>
    </source>
</evidence>
<dbReference type="SUPFAM" id="SSF46626">
    <property type="entry name" value="Cytochrome c"/>
    <property type="match status" value="1"/>
</dbReference>
<evidence type="ECO:0000256" key="4">
    <source>
        <dbReference type="PROSITE-ProRule" id="PRU00433"/>
    </source>
</evidence>
<evidence type="ECO:0000313" key="8">
    <source>
        <dbReference type="Proteomes" id="UP001156691"/>
    </source>
</evidence>
<dbReference type="Gene3D" id="1.10.760.10">
    <property type="entry name" value="Cytochrome c-like domain"/>
    <property type="match status" value="1"/>
</dbReference>
<dbReference type="PROSITE" id="PS51007">
    <property type="entry name" value="CYTC"/>
    <property type="match status" value="1"/>
</dbReference>
<dbReference type="InterPro" id="IPR009056">
    <property type="entry name" value="Cyt_c-like_dom"/>
</dbReference>
<protein>
    <recommendedName>
        <fullName evidence="6">Cytochrome c domain-containing protein</fullName>
    </recommendedName>
</protein>
<proteinExistence type="predicted"/>
<keyword evidence="8" id="KW-1185">Reference proteome</keyword>
<dbReference type="Pfam" id="PF13442">
    <property type="entry name" value="Cytochrome_CBB3"/>
    <property type="match status" value="1"/>
</dbReference>
<accession>A0ABQ5W8J4</accession>
<keyword evidence="1 4" id="KW-0349">Heme</keyword>
<evidence type="ECO:0000256" key="3">
    <source>
        <dbReference type="ARBA" id="ARBA00023004"/>
    </source>
</evidence>
<reference evidence="8" key="1">
    <citation type="journal article" date="2019" name="Int. J. Syst. Evol. Microbiol.">
        <title>The Global Catalogue of Microorganisms (GCM) 10K type strain sequencing project: providing services to taxonomists for standard genome sequencing and annotation.</title>
        <authorList>
            <consortium name="The Broad Institute Genomics Platform"/>
            <consortium name="The Broad Institute Genome Sequencing Center for Infectious Disease"/>
            <person name="Wu L."/>
            <person name="Ma J."/>
        </authorList>
    </citation>
    <scope>NUCLEOTIDE SEQUENCE [LARGE SCALE GENOMIC DNA]</scope>
    <source>
        <strain evidence="8">NBRC 112416</strain>
    </source>
</reference>
<dbReference type="EMBL" id="BSNS01000018">
    <property type="protein sequence ID" value="GLQ56114.1"/>
    <property type="molecule type" value="Genomic_DNA"/>
</dbReference>